<name>A0ABW7BXX1_9ACTN</name>
<dbReference type="SMART" id="SM00418">
    <property type="entry name" value="HTH_ARSR"/>
    <property type="match status" value="1"/>
</dbReference>
<evidence type="ECO:0000313" key="6">
    <source>
        <dbReference type="Proteomes" id="UP001604282"/>
    </source>
</evidence>
<dbReference type="SUPFAM" id="SSF46785">
    <property type="entry name" value="Winged helix' DNA-binding domain"/>
    <property type="match status" value="1"/>
</dbReference>
<protein>
    <submittedName>
        <fullName evidence="5">ArsR/SmtB family transcription factor</fullName>
    </submittedName>
</protein>
<keyword evidence="2" id="KW-0238">DNA-binding</keyword>
<sequence length="344" mass="37248">MRWNVIVLVGGVEVLRIHFTGDDLARVRIAAGPDPLWELLISLNRLRRRDAGVLLGPWLRASLPRVPSATRLLTALAPPTGYSADFLTPPGEGGVAERMEALRAAPLRHVLRDLREFARQNTTRRLPSWSRELAEGGPEGIGRVADAAQVSFDALLAPFWERIRAQVGQDRSRRSAVLAEGGVGAVLRTLHPSARWDHPVLRLDFPVDQDLHLRGRGLLLQPSFFSRYAPTTLADPTLPPVLVHPIEHDVHWAAPEARTTDGRALAALLGPTRAALLTALADGIATTGQLARRAGTTPSNASRHITALREAALVSSLRHRNATLHTVTELGLALLEGGGPRPGP</sequence>
<proteinExistence type="predicted"/>
<keyword evidence="6" id="KW-1185">Reference proteome</keyword>
<dbReference type="CDD" id="cd00090">
    <property type="entry name" value="HTH_ARSR"/>
    <property type="match status" value="1"/>
</dbReference>
<dbReference type="PANTHER" id="PTHR43132:SF8">
    <property type="entry name" value="HTH-TYPE TRANSCRIPTIONAL REGULATOR KMTR"/>
    <property type="match status" value="1"/>
</dbReference>
<evidence type="ECO:0000313" key="5">
    <source>
        <dbReference type="EMBL" id="MFG3190981.1"/>
    </source>
</evidence>
<dbReference type="InterPro" id="IPR036388">
    <property type="entry name" value="WH-like_DNA-bd_sf"/>
</dbReference>
<reference evidence="5 6" key="1">
    <citation type="submission" date="2024-10" db="EMBL/GenBank/DDBJ databases">
        <title>The Natural Products Discovery Center: Release of the First 8490 Sequenced Strains for Exploring Actinobacteria Biosynthetic Diversity.</title>
        <authorList>
            <person name="Kalkreuter E."/>
            <person name="Kautsar S.A."/>
            <person name="Yang D."/>
            <person name="Bader C.D."/>
            <person name="Teijaro C.N."/>
            <person name="Fluegel L."/>
            <person name="Davis C.M."/>
            <person name="Simpson J.R."/>
            <person name="Lauterbach L."/>
            <person name="Steele A.D."/>
            <person name="Gui C."/>
            <person name="Meng S."/>
            <person name="Li G."/>
            <person name="Viehrig K."/>
            <person name="Ye F."/>
            <person name="Su P."/>
            <person name="Kiefer A.F."/>
            <person name="Nichols A."/>
            <person name="Cepeda A.J."/>
            <person name="Yan W."/>
            <person name="Fan B."/>
            <person name="Jiang Y."/>
            <person name="Adhikari A."/>
            <person name="Zheng C.-J."/>
            <person name="Schuster L."/>
            <person name="Cowan T.M."/>
            <person name="Smanski M.J."/>
            <person name="Chevrette M.G."/>
            <person name="De Carvalho L.P.S."/>
            <person name="Shen B."/>
        </authorList>
    </citation>
    <scope>NUCLEOTIDE SEQUENCE [LARGE SCALE GENOMIC DNA]</scope>
    <source>
        <strain evidence="5 6">NPDC048229</strain>
    </source>
</reference>
<keyword evidence="1" id="KW-0805">Transcription regulation</keyword>
<organism evidence="5 6">
    <name type="scientific">Streptomyces omiyaensis</name>
    <dbReference type="NCBI Taxonomy" id="68247"/>
    <lineage>
        <taxon>Bacteria</taxon>
        <taxon>Bacillati</taxon>
        <taxon>Actinomycetota</taxon>
        <taxon>Actinomycetes</taxon>
        <taxon>Kitasatosporales</taxon>
        <taxon>Streptomycetaceae</taxon>
        <taxon>Streptomyces</taxon>
    </lineage>
</organism>
<evidence type="ECO:0000259" key="4">
    <source>
        <dbReference type="SMART" id="SM00418"/>
    </source>
</evidence>
<evidence type="ECO:0000256" key="1">
    <source>
        <dbReference type="ARBA" id="ARBA00023015"/>
    </source>
</evidence>
<dbReference type="InterPro" id="IPR011991">
    <property type="entry name" value="ArsR-like_HTH"/>
</dbReference>
<dbReference type="EMBL" id="JBICZW010000010">
    <property type="protein sequence ID" value="MFG3190981.1"/>
    <property type="molecule type" value="Genomic_DNA"/>
</dbReference>
<gene>
    <name evidence="5" type="ORF">ACGFYS_18815</name>
</gene>
<accession>A0ABW7BXX1</accession>
<dbReference type="RefSeq" id="WP_392067430.1">
    <property type="nucleotide sequence ID" value="NZ_JBIBVA010000001.1"/>
</dbReference>
<feature type="domain" description="HTH arsR-type" evidence="4">
    <location>
        <begin position="263"/>
        <end position="336"/>
    </location>
</feature>
<dbReference type="InterPro" id="IPR001845">
    <property type="entry name" value="HTH_ArsR_DNA-bd_dom"/>
</dbReference>
<evidence type="ECO:0000256" key="2">
    <source>
        <dbReference type="ARBA" id="ARBA00023125"/>
    </source>
</evidence>
<evidence type="ECO:0000256" key="3">
    <source>
        <dbReference type="ARBA" id="ARBA00023163"/>
    </source>
</evidence>
<dbReference type="Gene3D" id="1.10.10.10">
    <property type="entry name" value="Winged helix-like DNA-binding domain superfamily/Winged helix DNA-binding domain"/>
    <property type="match status" value="1"/>
</dbReference>
<dbReference type="PANTHER" id="PTHR43132">
    <property type="entry name" value="ARSENICAL RESISTANCE OPERON REPRESSOR ARSR-RELATED"/>
    <property type="match status" value="1"/>
</dbReference>
<comment type="caution">
    <text evidence="5">The sequence shown here is derived from an EMBL/GenBank/DDBJ whole genome shotgun (WGS) entry which is preliminary data.</text>
</comment>
<keyword evidence="3" id="KW-0804">Transcription</keyword>
<dbReference type="Pfam" id="PF12840">
    <property type="entry name" value="HTH_20"/>
    <property type="match status" value="1"/>
</dbReference>
<dbReference type="InterPro" id="IPR051011">
    <property type="entry name" value="Metal_resp_trans_reg"/>
</dbReference>
<dbReference type="InterPro" id="IPR036390">
    <property type="entry name" value="WH_DNA-bd_sf"/>
</dbReference>
<dbReference type="Proteomes" id="UP001604282">
    <property type="component" value="Unassembled WGS sequence"/>
</dbReference>